<dbReference type="NCBIfam" id="NF009466">
    <property type="entry name" value="PRK12826.1-2"/>
    <property type="match status" value="1"/>
</dbReference>
<evidence type="ECO:0000313" key="7">
    <source>
        <dbReference type="EMBL" id="QSE92751.1"/>
    </source>
</evidence>
<keyword evidence="3" id="KW-0964">Secreted</keyword>
<evidence type="ECO:0000256" key="1">
    <source>
        <dbReference type="ARBA" id="ARBA00004191"/>
    </source>
</evidence>
<reference evidence="7 8" key="1">
    <citation type="journal article" date="2021" name="Microbiol. Resour. Announc.">
        <title>Complete Genome Sequences of Two Rhodococcus sp. Strains with Large and Linear Chromosomes, Isolated from Apple Rhizosphere.</title>
        <authorList>
            <person name="Benning S."/>
            <person name="Brugnone N."/>
            <person name="Siani R."/>
            <person name="Kublik S."/>
            <person name="Schloter M."/>
            <person name="Rad V."/>
        </authorList>
    </citation>
    <scope>NUCLEOTIDE SEQUENCE [LARGE SCALE GENOMIC DNA]</scope>
    <source>
        <strain evidence="7 8">R79</strain>
    </source>
</reference>
<dbReference type="PANTHER" id="PTHR42879">
    <property type="entry name" value="3-OXOACYL-(ACYL-CARRIER-PROTEIN) REDUCTASE"/>
    <property type="match status" value="1"/>
</dbReference>
<evidence type="ECO:0000256" key="5">
    <source>
        <dbReference type="ARBA" id="ARBA00047400"/>
    </source>
</evidence>
<dbReference type="SUPFAM" id="SSF51735">
    <property type="entry name" value="NAD(P)-binding Rossmann-fold domains"/>
    <property type="match status" value="1"/>
</dbReference>
<protein>
    <recommendedName>
        <fullName evidence="4">3-oxoacyl-[acyl-carrier-protein] reductase MabA</fullName>
    </recommendedName>
</protein>
<comment type="subcellular location">
    <subcellularLocation>
        <location evidence="1">Secreted</location>
        <location evidence="1">Cell wall</location>
    </subcellularLocation>
</comment>
<dbReference type="InterPro" id="IPR036291">
    <property type="entry name" value="NAD(P)-bd_dom_sf"/>
</dbReference>
<sequence>MNLTCDFSTRTVLVTGAAQGIGKAIAEFFRTAGARVAVADRDASELEKAWGSPSQTVLPVAMDVADPTSVASGVGIIVDTWGSVDVAVNNAGIARDSVVWKLTDDQWKAVLDVHLGGTFNVTRAVVPHMRKAGFGRIVNVTSYTGMHGNVGQANYAAAKGGIIAFTKTVAKETARFGITANAISPNAATAMVAAIPAERLAEMTETVPLGRFADPSEMAAAVAFLASEEASYITGVVLPVDGGVSM</sequence>
<keyword evidence="8" id="KW-1185">Reference proteome</keyword>
<dbReference type="PRINTS" id="PR00080">
    <property type="entry name" value="SDRFAMILY"/>
</dbReference>
<dbReference type="Pfam" id="PF13561">
    <property type="entry name" value="adh_short_C2"/>
    <property type="match status" value="1"/>
</dbReference>
<organism evidence="7 8">
    <name type="scientific">Rhodococcus pseudokoreensis</name>
    <dbReference type="NCBI Taxonomy" id="2811421"/>
    <lineage>
        <taxon>Bacteria</taxon>
        <taxon>Bacillati</taxon>
        <taxon>Actinomycetota</taxon>
        <taxon>Actinomycetes</taxon>
        <taxon>Mycobacteriales</taxon>
        <taxon>Nocardiaceae</taxon>
        <taxon>Rhodococcus</taxon>
    </lineage>
</organism>
<evidence type="ECO:0000256" key="2">
    <source>
        <dbReference type="ARBA" id="ARBA00006484"/>
    </source>
</evidence>
<dbReference type="Gene3D" id="3.40.50.720">
    <property type="entry name" value="NAD(P)-binding Rossmann-like Domain"/>
    <property type="match status" value="1"/>
</dbReference>
<dbReference type="InterPro" id="IPR050259">
    <property type="entry name" value="SDR"/>
</dbReference>
<name>A0A974ZW81_9NOCA</name>
<dbReference type="SMART" id="SM00822">
    <property type="entry name" value="PKS_KR"/>
    <property type="match status" value="1"/>
</dbReference>
<gene>
    <name evidence="7" type="primary">fabG</name>
    <name evidence="7" type="ORF">JWS13_31190</name>
</gene>
<evidence type="ECO:0000259" key="6">
    <source>
        <dbReference type="SMART" id="SM00822"/>
    </source>
</evidence>
<dbReference type="PROSITE" id="PS00061">
    <property type="entry name" value="ADH_SHORT"/>
    <property type="match status" value="1"/>
</dbReference>
<dbReference type="InterPro" id="IPR020904">
    <property type="entry name" value="Sc_DH/Rdtase_CS"/>
</dbReference>
<keyword evidence="3" id="KW-0134">Cell wall</keyword>
<reference evidence="7 8" key="2">
    <citation type="journal article" date="2022" name="Arch. Microbiol.">
        <title>Rhodococcus pseudokoreensis sp. nov. isolated from the rhizosphere of young M26 apple rootstocks.</title>
        <authorList>
            <person name="Kampfer P."/>
            <person name="Glaeser S.P."/>
            <person name="Blom J."/>
            <person name="Wolf J."/>
            <person name="Benning S."/>
            <person name="Schloter M."/>
            <person name="Neumann-Schaal M."/>
        </authorList>
    </citation>
    <scope>NUCLEOTIDE SEQUENCE [LARGE SCALE GENOMIC DNA]</scope>
    <source>
        <strain evidence="7 8">R79</strain>
    </source>
</reference>
<dbReference type="PRINTS" id="PR00081">
    <property type="entry name" value="GDHRDH"/>
</dbReference>
<dbReference type="Proteomes" id="UP000662986">
    <property type="component" value="Chromosome"/>
</dbReference>
<comment type="catalytic activity">
    <reaction evidence="5">
        <text>a (3R)-hydroxyacyl-[ACP] + NADP(+) = a 3-oxoacyl-[ACP] + NADPH + H(+)</text>
        <dbReference type="Rhea" id="RHEA:17397"/>
        <dbReference type="Rhea" id="RHEA-COMP:9916"/>
        <dbReference type="Rhea" id="RHEA-COMP:9945"/>
        <dbReference type="ChEBI" id="CHEBI:15378"/>
        <dbReference type="ChEBI" id="CHEBI:57783"/>
        <dbReference type="ChEBI" id="CHEBI:58349"/>
        <dbReference type="ChEBI" id="CHEBI:78776"/>
        <dbReference type="ChEBI" id="CHEBI:78827"/>
        <dbReference type="EC" id="1.1.1.100"/>
    </reaction>
    <physiologicalReaction direction="right-to-left" evidence="5">
        <dbReference type="Rhea" id="RHEA:17399"/>
    </physiologicalReaction>
</comment>
<proteinExistence type="inferred from homology"/>
<accession>A0A974ZW81</accession>
<evidence type="ECO:0000313" key="8">
    <source>
        <dbReference type="Proteomes" id="UP000662986"/>
    </source>
</evidence>
<feature type="domain" description="Ketoreductase" evidence="6">
    <location>
        <begin position="10"/>
        <end position="206"/>
    </location>
</feature>
<dbReference type="EMBL" id="CP070619">
    <property type="protein sequence ID" value="QSE92751.1"/>
    <property type="molecule type" value="Genomic_DNA"/>
</dbReference>
<dbReference type="InterPro" id="IPR002347">
    <property type="entry name" value="SDR_fam"/>
</dbReference>
<comment type="similarity">
    <text evidence="2">Belongs to the short-chain dehydrogenases/reductases (SDR) family.</text>
</comment>
<evidence type="ECO:0000256" key="3">
    <source>
        <dbReference type="ARBA" id="ARBA00022512"/>
    </source>
</evidence>
<dbReference type="PANTHER" id="PTHR42879:SF2">
    <property type="entry name" value="3-OXOACYL-[ACYL-CARRIER-PROTEIN] REDUCTASE FABG"/>
    <property type="match status" value="1"/>
</dbReference>
<dbReference type="InterPro" id="IPR057326">
    <property type="entry name" value="KR_dom"/>
</dbReference>
<evidence type="ECO:0000256" key="4">
    <source>
        <dbReference type="ARBA" id="ARBA00040781"/>
    </source>
</evidence>
<dbReference type="RefSeq" id="WP_206009202.1">
    <property type="nucleotide sequence ID" value="NZ_CP070619.1"/>
</dbReference>